<proteinExistence type="predicted"/>
<organism evidence="1 2">
    <name type="scientific">Hyalomma asiaticum</name>
    <name type="common">Tick</name>
    <dbReference type="NCBI Taxonomy" id="266040"/>
    <lineage>
        <taxon>Eukaryota</taxon>
        <taxon>Metazoa</taxon>
        <taxon>Ecdysozoa</taxon>
        <taxon>Arthropoda</taxon>
        <taxon>Chelicerata</taxon>
        <taxon>Arachnida</taxon>
        <taxon>Acari</taxon>
        <taxon>Parasitiformes</taxon>
        <taxon>Ixodida</taxon>
        <taxon>Ixodoidea</taxon>
        <taxon>Ixodidae</taxon>
        <taxon>Hyalomminae</taxon>
        <taxon>Hyalomma</taxon>
    </lineage>
</organism>
<gene>
    <name evidence="1" type="ORF">HPB50_007521</name>
</gene>
<evidence type="ECO:0000313" key="1">
    <source>
        <dbReference type="EMBL" id="KAH6945196.1"/>
    </source>
</evidence>
<reference evidence="1" key="1">
    <citation type="submission" date="2020-05" db="EMBL/GenBank/DDBJ databases">
        <title>Large-scale comparative analyses of tick genomes elucidate their genetic diversity and vector capacities.</title>
        <authorList>
            <person name="Jia N."/>
            <person name="Wang J."/>
            <person name="Shi W."/>
            <person name="Du L."/>
            <person name="Sun Y."/>
            <person name="Zhan W."/>
            <person name="Jiang J."/>
            <person name="Wang Q."/>
            <person name="Zhang B."/>
            <person name="Ji P."/>
            <person name="Sakyi L.B."/>
            <person name="Cui X."/>
            <person name="Yuan T."/>
            <person name="Jiang B."/>
            <person name="Yang W."/>
            <person name="Lam T.T.-Y."/>
            <person name="Chang Q."/>
            <person name="Ding S."/>
            <person name="Wang X."/>
            <person name="Zhu J."/>
            <person name="Ruan X."/>
            <person name="Zhao L."/>
            <person name="Wei J."/>
            <person name="Que T."/>
            <person name="Du C."/>
            <person name="Cheng J."/>
            <person name="Dai P."/>
            <person name="Han X."/>
            <person name="Huang E."/>
            <person name="Gao Y."/>
            <person name="Liu J."/>
            <person name="Shao H."/>
            <person name="Ye R."/>
            <person name="Li L."/>
            <person name="Wei W."/>
            <person name="Wang X."/>
            <person name="Wang C."/>
            <person name="Yang T."/>
            <person name="Huo Q."/>
            <person name="Li W."/>
            <person name="Guo W."/>
            <person name="Chen H."/>
            <person name="Zhou L."/>
            <person name="Ni X."/>
            <person name="Tian J."/>
            <person name="Zhou Y."/>
            <person name="Sheng Y."/>
            <person name="Liu T."/>
            <person name="Pan Y."/>
            <person name="Xia L."/>
            <person name="Li J."/>
            <person name="Zhao F."/>
            <person name="Cao W."/>
        </authorList>
    </citation>
    <scope>NUCLEOTIDE SEQUENCE</scope>
    <source>
        <strain evidence="1">Hyas-2018</strain>
    </source>
</reference>
<comment type="caution">
    <text evidence="1">The sequence shown here is derived from an EMBL/GenBank/DDBJ whole genome shotgun (WGS) entry which is preliminary data.</text>
</comment>
<keyword evidence="2" id="KW-1185">Reference proteome</keyword>
<accession>A0ACB7TDH3</accession>
<evidence type="ECO:0000313" key="2">
    <source>
        <dbReference type="Proteomes" id="UP000821845"/>
    </source>
</evidence>
<sequence length="182" mass="20072">MENWDFDCPKYVNLASGSDESVEQLEKYFEEDHEQVGHRPKTRAATAAQAVLKGQEDIKCYQNSQHIAPPSSAGACSRRQASFKESDEAKEAEGQTTDVMISLSKKACVKCESLPFQQHSAKVWLSLWANSTARHQQGFGEFQRTQMKGDEGKDAAHSTVNKPVVSSAVEKSTPPSSAKNNH</sequence>
<protein>
    <submittedName>
        <fullName evidence="1">Uncharacterized protein</fullName>
    </submittedName>
</protein>
<name>A0ACB7TDH3_HYAAI</name>
<dbReference type="Proteomes" id="UP000821845">
    <property type="component" value="Chromosome 1"/>
</dbReference>
<dbReference type="EMBL" id="CM023481">
    <property type="protein sequence ID" value="KAH6945196.1"/>
    <property type="molecule type" value="Genomic_DNA"/>
</dbReference>